<evidence type="ECO:0000313" key="2">
    <source>
        <dbReference type="Proteomes" id="UP000077255"/>
    </source>
</evidence>
<dbReference type="EMBL" id="CP014841">
    <property type="protein sequence ID" value="AND67675.1"/>
    <property type="molecule type" value="Genomic_DNA"/>
</dbReference>
<name>A0A169GNP3_9GAMM</name>
<protein>
    <submittedName>
        <fullName evidence="1">Uncharacterized protein</fullName>
    </submittedName>
</protein>
<reference evidence="1 2" key="1">
    <citation type="submission" date="2016-02" db="EMBL/GenBank/DDBJ databases">
        <title>Complete genome sequencing and analysis of ATSB10, Dyella thiooxydans isolated from rhizosphere soil of sunflower (Helianthus annuus L.).</title>
        <authorList>
            <person name="Lee Y."/>
            <person name="Hwangbo K."/>
            <person name="Chung H."/>
            <person name="Yoo J."/>
            <person name="Kim K.Y."/>
            <person name="Sa T.M."/>
            <person name="Um Y."/>
            <person name="Madhaiyan M."/>
        </authorList>
    </citation>
    <scope>NUCLEOTIDE SEQUENCE [LARGE SCALE GENOMIC DNA]</scope>
    <source>
        <strain evidence="1 2">ATSB10</strain>
    </source>
</reference>
<dbReference type="KEGG" id="dtx:ATSB10_02210"/>
<sequence length="94" mass="9435">MRSAVGTPSGRVEGLGPRVDAATLGRLSGGTEVSQEMTLTGTVGNNQIDHAVTGSNVISSGSFDGATGLPMVIQNTGNGVLIQNATIISVKLQP</sequence>
<dbReference type="STRING" id="445710.ATSB10_02210"/>
<dbReference type="AlphaFoldDB" id="A0A169GNP3"/>
<gene>
    <name evidence="1" type="ORF">ATSB10_02210</name>
</gene>
<keyword evidence="2" id="KW-1185">Reference proteome</keyword>
<proteinExistence type="predicted"/>
<accession>A0A169GNP3</accession>
<dbReference type="OrthoDB" id="5786382at2"/>
<dbReference type="Proteomes" id="UP000077255">
    <property type="component" value="Chromosome"/>
</dbReference>
<dbReference type="PATRIC" id="fig|445710.3.peg.219"/>
<evidence type="ECO:0000313" key="1">
    <source>
        <dbReference type="EMBL" id="AND67675.1"/>
    </source>
</evidence>
<organism evidence="1 2">
    <name type="scientific">Dyella thiooxydans</name>
    <dbReference type="NCBI Taxonomy" id="445710"/>
    <lineage>
        <taxon>Bacteria</taxon>
        <taxon>Pseudomonadati</taxon>
        <taxon>Pseudomonadota</taxon>
        <taxon>Gammaproteobacteria</taxon>
        <taxon>Lysobacterales</taxon>
        <taxon>Rhodanobacteraceae</taxon>
        <taxon>Dyella</taxon>
    </lineage>
</organism>